<dbReference type="AlphaFoldDB" id="A0A3P8WMN2"/>
<dbReference type="Gene3D" id="3.30.1680.10">
    <property type="entry name" value="ligand-binding face of the semaphorins, domain 2"/>
    <property type="match status" value="1"/>
</dbReference>
<dbReference type="InterPro" id="IPR033760">
    <property type="entry name" value="Integrin_beta_N"/>
</dbReference>
<dbReference type="SMART" id="SM00423">
    <property type="entry name" value="PSI"/>
    <property type="match status" value="1"/>
</dbReference>
<keyword evidence="4" id="KW-0245">EGF-like domain</keyword>
<reference evidence="18" key="2">
    <citation type="submission" date="2025-08" db="UniProtKB">
        <authorList>
            <consortium name="Ensembl"/>
        </authorList>
    </citation>
    <scope>IDENTIFICATION</scope>
</reference>
<keyword evidence="7" id="KW-0732">Signal</keyword>
<keyword evidence="8" id="KW-0677">Repeat</keyword>
<evidence type="ECO:0000256" key="13">
    <source>
        <dbReference type="ARBA" id="ARBA00023037"/>
    </source>
</evidence>
<dbReference type="GO" id="GO:0007229">
    <property type="term" value="P:integrin-mediated signaling pathway"/>
    <property type="evidence" value="ECO:0007669"/>
    <property type="project" value="UniProtKB-KW"/>
</dbReference>
<comment type="similarity">
    <text evidence="2">Belongs to the integrin beta chain family.</text>
</comment>
<evidence type="ECO:0000313" key="18">
    <source>
        <dbReference type="Ensembl" id="ENSCSEP00000025920.1"/>
    </source>
</evidence>
<proteinExistence type="inferred from homology"/>
<evidence type="ECO:0000256" key="2">
    <source>
        <dbReference type="ARBA" id="ARBA00007449"/>
    </source>
</evidence>
<dbReference type="GO" id="GO:0005925">
    <property type="term" value="C:focal adhesion"/>
    <property type="evidence" value="ECO:0007669"/>
    <property type="project" value="TreeGrafter"/>
</dbReference>
<dbReference type="InterPro" id="IPR016201">
    <property type="entry name" value="PSI"/>
</dbReference>
<dbReference type="SUPFAM" id="SSF103575">
    <property type="entry name" value="Plexin repeat"/>
    <property type="match status" value="1"/>
</dbReference>
<reference evidence="18 19" key="1">
    <citation type="journal article" date="2014" name="Nat. Genet.">
        <title>Whole-genome sequence of a flatfish provides insights into ZW sex chromosome evolution and adaptation to a benthic lifestyle.</title>
        <authorList>
            <person name="Chen S."/>
            <person name="Zhang G."/>
            <person name="Shao C."/>
            <person name="Huang Q."/>
            <person name="Liu G."/>
            <person name="Zhang P."/>
            <person name="Song W."/>
            <person name="An N."/>
            <person name="Chalopin D."/>
            <person name="Volff J.N."/>
            <person name="Hong Y."/>
            <person name="Li Q."/>
            <person name="Sha Z."/>
            <person name="Zhou H."/>
            <person name="Xie M."/>
            <person name="Yu Q."/>
            <person name="Liu Y."/>
            <person name="Xiang H."/>
            <person name="Wang N."/>
            <person name="Wu K."/>
            <person name="Yang C."/>
            <person name="Zhou Q."/>
            <person name="Liao X."/>
            <person name="Yang L."/>
            <person name="Hu Q."/>
            <person name="Zhang J."/>
            <person name="Meng L."/>
            <person name="Jin L."/>
            <person name="Tian Y."/>
            <person name="Lian J."/>
            <person name="Yang J."/>
            <person name="Miao G."/>
            <person name="Liu S."/>
            <person name="Liang Z."/>
            <person name="Yan F."/>
            <person name="Li Y."/>
            <person name="Sun B."/>
            <person name="Zhang H."/>
            <person name="Zhang J."/>
            <person name="Zhu Y."/>
            <person name="Du M."/>
            <person name="Zhao Y."/>
            <person name="Schartl M."/>
            <person name="Tang Q."/>
            <person name="Wang J."/>
        </authorList>
    </citation>
    <scope>NUCLEOTIDE SEQUENCE</scope>
</reference>
<evidence type="ECO:0000256" key="12">
    <source>
        <dbReference type="ARBA" id="ARBA00022989"/>
    </source>
</evidence>
<dbReference type="GO" id="GO:0005178">
    <property type="term" value="F:integrin binding"/>
    <property type="evidence" value="ECO:0007669"/>
    <property type="project" value="TreeGrafter"/>
</dbReference>
<evidence type="ECO:0000256" key="3">
    <source>
        <dbReference type="ARBA" id="ARBA00022475"/>
    </source>
</evidence>
<keyword evidence="5" id="KW-0812">Transmembrane</keyword>
<evidence type="ECO:0000313" key="19">
    <source>
        <dbReference type="Proteomes" id="UP000265120"/>
    </source>
</evidence>
<protein>
    <submittedName>
        <fullName evidence="18">Integrin beta 3a</fullName>
    </submittedName>
</protein>
<dbReference type="PRINTS" id="PR01186">
    <property type="entry name" value="INTEGRINB"/>
</dbReference>
<dbReference type="Gene3D" id="2.60.40.1510">
    <property type="entry name" value="ntegrin, alpha v. Chain A, domain 3"/>
    <property type="match status" value="1"/>
</dbReference>
<keyword evidence="19" id="KW-1185">Reference proteome</keyword>
<evidence type="ECO:0000256" key="5">
    <source>
        <dbReference type="ARBA" id="ARBA00022692"/>
    </source>
</evidence>
<dbReference type="GeneTree" id="ENSGT01150000286919"/>
<dbReference type="InterPro" id="IPR015812">
    <property type="entry name" value="Integrin_bsu"/>
</dbReference>
<feature type="domain" description="PSI" evidence="17">
    <location>
        <begin position="55"/>
        <end position="104"/>
    </location>
</feature>
<dbReference type="Proteomes" id="UP000265120">
    <property type="component" value="Chromosome 17"/>
</dbReference>
<dbReference type="GO" id="GO:0001968">
    <property type="term" value="F:fibronectin binding"/>
    <property type="evidence" value="ECO:0007669"/>
    <property type="project" value="TreeGrafter"/>
</dbReference>
<keyword evidence="11" id="KW-0130">Cell adhesion</keyword>
<dbReference type="Pfam" id="PF17205">
    <property type="entry name" value="PSI_integrin"/>
    <property type="match status" value="1"/>
</dbReference>
<dbReference type="GO" id="GO:0009986">
    <property type="term" value="C:cell surface"/>
    <property type="evidence" value="ECO:0007669"/>
    <property type="project" value="TreeGrafter"/>
</dbReference>
<evidence type="ECO:0000256" key="10">
    <source>
        <dbReference type="ARBA" id="ARBA00022842"/>
    </source>
</evidence>
<evidence type="ECO:0000256" key="14">
    <source>
        <dbReference type="ARBA" id="ARBA00023136"/>
    </source>
</evidence>
<keyword evidence="6" id="KW-0479">Metal-binding</keyword>
<reference evidence="18" key="3">
    <citation type="submission" date="2025-09" db="UniProtKB">
        <authorList>
            <consortium name="Ensembl"/>
        </authorList>
    </citation>
    <scope>IDENTIFICATION</scope>
</reference>
<comment type="subcellular location">
    <subcellularLocation>
        <location evidence="1">Cell membrane</location>
        <topology evidence="1">Single-pass type I membrane protein</topology>
    </subcellularLocation>
</comment>
<evidence type="ECO:0000256" key="1">
    <source>
        <dbReference type="ARBA" id="ARBA00004251"/>
    </source>
</evidence>
<keyword evidence="9" id="KW-0106">Calcium</keyword>
<dbReference type="GO" id="GO:0070527">
    <property type="term" value="P:platelet aggregation"/>
    <property type="evidence" value="ECO:0007669"/>
    <property type="project" value="TreeGrafter"/>
</dbReference>
<dbReference type="GO" id="GO:0007160">
    <property type="term" value="P:cell-matrix adhesion"/>
    <property type="evidence" value="ECO:0007669"/>
    <property type="project" value="TreeGrafter"/>
</dbReference>
<dbReference type="FunFam" id="3.30.1680.10:FF:000002">
    <property type="entry name" value="Integrin beta"/>
    <property type="match status" value="1"/>
</dbReference>
<organism evidence="18 19">
    <name type="scientific">Cynoglossus semilaevis</name>
    <name type="common">Tongue sole</name>
    <dbReference type="NCBI Taxonomy" id="244447"/>
    <lineage>
        <taxon>Eukaryota</taxon>
        <taxon>Metazoa</taxon>
        <taxon>Chordata</taxon>
        <taxon>Craniata</taxon>
        <taxon>Vertebrata</taxon>
        <taxon>Euteleostomi</taxon>
        <taxon>Actinopterygii</taxon>
        <taxon>Neopterygii</taxon>
        <taxon>Teleostei</taxon>
        <taxon>Neoteleostei</taxon>
        <taxon>Acanthomorphata</taxon>
        <taxon>Carangaria</taxon>
        <taxon>Pleuronectiformes</taxon>
        <taxon>Pleuronectoidei</taxon>
        <taxon>Cynoglossidae</taxon>
        <taxon>Cynoglossinae</taxon>
        <taxon>Cynoglossus</taxon>
    </lineage>
</organism>
<keyword evidence="13" id="KW-0401">Integrin</keyword>
<keyword evidence="16" id="KW-0325">Glycoprotein</keyword>
<keyword evidence="12" id="KW-1133">Transmembrane helix</keyword>
<dbReference type="Ensembl" id="ENSCSET00000026260.1">
    <property type="protein sequence ID" value="ENSCSEP00000025920.1"/>
    <property type="gene ID" value="ENSCSEG00000016567.1"/>
</dbReference>
<sequence length="157" mass="17330">MRKGGEAVERVSEWTRKHSQSSLLRYSSNMETFSQHPLLLLLFLSWTAQCFGSNICTSRGVTTCQQCLAVHPSCAWCSQEEFGKGGSSVHRCDLKENLLTEGCNGGSLEFPSSTFSILKDTPLSDKASGAADDVTQIKPQKVHIKLRPGIFSQYILK</sequence>
<keyword evidence="14" id="KW-0472">Membrane</keyword>
<dbReference type="GO" id="GO:0046872">
    <property type="term" value="F:metal ion binding"/>
    <property type="evidence" value="ECO:0007669"/>
    <property type="project" value="UniProtKB-KW"/>
</dbReference>
<evidence type="ECO:0000256" key="15">
    <source>
        <dbReference type="ARBA" id="ARBA00023157"/>
    </source>
</evidence>
<dbReference type="GO" id="GO:0070051">
    <property type="term" value="F:fibrinogen binding"/>
    <property type="evidence" value="ECO:0007669"/>
    <property type="project" value="TreeGrafter"/>
</dbReference>
<name>A0A3P8WMN2_CYNSE</name>
<dbReference type="GO" id="GO:0016477">
    <property type="term" value="P:cell migration"/>
    <property type="evidence" value="ECO:0007669"/>
    <property type="project" value="TreeGrafter"/>
</dbReference>
<dbReference type="GO" id="GO:0033627">
    <property type="term" value="P:cell adhesion mediated by integrin"/>
    <property type="evidence" value="ECO:0007669"/>
    <property type="project" value="TreeGrafter"/>
</dbReference>
<keyword evidence="3" id="KW-1003">Cell membrane</keyword>
<evidence type="ECO:0000256" key="9">
    <source>
        <dbReference type="ARBA" id="ARBA00022837"/>
    </source>
</evidence>
<dbReference type="GO" id="GO:0045202">
    <property type="term" value="C:synapse"/>
    <property type="evidence" value="ECO:0007669"/>
    <property type="project" value="TreeGrafter"/>
</dbReference>
<evidence type="ECO:0000256" key="16">
    <source>
        <dbReference type="ARBA" id="ARBA00023180"/>
    </source>
</evidence>
<evidence type="ECO:0000259" key="17">
    <source>
        <dbReference type="SMART" id="SM00423"/>
    </source>
</evidence>
<evidence type="ECO:0000256" key="6">
    <source>
        <dbReference type="ARBA" id="ARBA00022723"/>
    </source>
</evidence>
<evidence type="ECO:0000256" key="8">
    <source>
        <dbReference type="ARBA" id="ARBA00022737"/>
    </source>
</evidence>
<keyword evidence="10" id="KW-0460">Magnesium</keyword>
<evidence type="ECO:0000256" key="7">
    <source>
        <dbReference type="ARBA" id="ARBA00022729"/>
    </source>
</evidence>
<keyword evidence="15" id="KW-1015">Disulfide bond</keyword>
<accession>A0A3P8WMN2</accession>
<evidence type="ECO:0000256" key="4">
    <source>
        <dbReference type="ARBA" id="ARBA00022536"/>
    </source>
</evidence>
<dbReference type="PANTHER" id="PTHR10082:SF25">
    <property type="entry name" value="INTEGRIN BETA-3"/>
    <property type="match status" value="1"/>
</dbReference>
<dbReference type="GO" id="GO:0008305">
    <property type="term" value="C:integrin complex"/>
    <property type="evidence" value="ECO:0007669"/>
    <property type="project" value="TreeGrafter"/>
</dbReference>
<evidence type="ECO:0000256" key="11">
    <source>
        <dbReference type="ARBA" id="ARBA00022889"/>
    </source>
</evidence>
<dbReference type="PANTHER" id="PTHR10082">
    <property type="entry name" value="INTEGRIN BETA SUBUNIT"/>
    <property type="match status" value="1"/>
</dbReference>